<organism evidence="1 2">
    <name type="scientific">Pseudoalteromonas qingdaonensis</name>
    <dbReference type="NCBI Taxonomy" id="3131913"/>
    <lineage>
        <taxon>Bacteria</taxon>
        <taxon>Pseudomonadati</taxon>
        <taxon>Pseudomonadota</taxon>
        <taxon>Gammaproteobacteria</taxon>
        <taxon>Alteromonadales</taxon>
        <taxon>Pseudoalteromonadaceae</taxon>
        <taxon>Pseudoalteromonas</taxon>
    </lineage>
</organism>
<comment type="caution">
    <text evidence="1">The sequence shown here is derived from an EMBL/GenBank/DDBJ whole genome shotgun (WGS) entry which is preliminary data.</text>
</comment>
<dbReference type="Proteomes" id="UP001447008">
    <property type="component" value="Unassembled WGS sequence"/>
</dbReference>
<sequence length="229" mass="26015">MLKGLIIKSAPRSFHEWNHFRNHKEGYEKWKNQNFLFIHVPKGAGTSINHALGMPDLGHYTYMELCAKSCDFQEKDLIFAVHRDPLQRIISTYNYACKKEKEKGYSSLSSIISTDGINGFVQKKLPSLVANNDYFFKSTCKMLEGSPSSRTYLINFELLSDGFALIKKNLLWKAGELRKVNTSKGAFSSISEESVQVIRELYADDFELSKNLAGYSLRVFDEVKSGAIS</sequence>
<accession>A0ABU9MV56</accession>
<name>A0ABU9MV56_9GAMM</name>
<reference evidence="1 2" key="1">
    <citation type="submission" date="2024-03" db="EMBL/GenBank/DDBJ databases">
        <title>Pseudoalteromonas qingdaonensis sp. nov., isolated from the intestines of marine benthic organisms.</title>
        <authorList>
            <person name="Lin X."/>
            <person name="Fang S."/>
            <person name="Hu X."/>
        </authorList>
    </citation>
    <scope>NUCLEOTIDE SEQUENCE [LARGE SCALE GENOMIC DNA]</scope>
    <source>
        <strain evidence="1 2">YIC-827</strain>
    </source>
</reference>
<gene>
    <name evidence="1" type="ORF">WCN91_01975</name>
</gene>
<protein>
    <recommendedName>
        <fullName evidence="3">Sulfotransferase family protein</fullName>
    </recommendedName>
</protein>
<dbReference type="Gene3D" id="3.40.50.300">
    <property type="entry name" value="P-loop containing nucleotide triphosphate hydrolases"/>
    <property type="match status" value="1"/>
</dbReference>
<keyword evidence="2" id="KW-1185">Reference proteome</keyword>
<dbReference type="RefSeq" id="WP_342675748.1">
    <property type="nucleotide sequence ID" value="NZ_JBCGCU010000001.1"/>
</dbReference>
<evidence type="ECO:0008006" key="3">
    <source>
        <dbReference type="Google" id="ProtNLM"/>
    </source>
</evidence>
<dbReference type="InterPro" id="IPR027417">
    <property type="entry name" value="P-loop_NTPase"/>
</dbReference>
<proteinExistence type="predicted"/>
<evidence type="ECO:0000313" key="1">
    <source>
        <dbReference type="EMBL" id="MEM0514221.1"/>
    </source>
</evidence>
<evidence type="ECO:0000313" key="2">
    <source>
        <dbReference type="Proteomes" id="UP001447008"/>
    </source>
</evidence>
<dbReference type="EMBL" id="JBCGCU010000001">
    <property type="protein sequence ID" value="MEM0514221.1"/>
    <property type="molecule type" value="Genomic_DNA"/>
</dbReference>